<sequence length="517" mass="58608">MICQKCRSPLKLHHTVEDQLESVGLSLITGSTGTTSTTGKAPQQTAPPPGKSPFPPDRREHYNQALSTSSTSPLYKRTVPGLTASKDHLRHGGQLSNNSPQNNRHRQLQQQLNSQNPAESYVLLTESQVALPQLTNNHDSPLQRTGSRRGGEDGKLSQSFNTDESSGDNNLSQRIGHSTRIFEVLSARTDIDHPICTECTEVLLEGMQKKLQHATRERDAYIAFLKQVNNSIPTQEEIDDVNHELEKLSMEEEEALRALEETERENEAVKEEIRRLEEESRQLDEEETEFWRSRNEFSLDLEEFQNERDSVNLQYDHDSKQLERLQRTNVYNDTFCIGHDGYFGTINGLRLGRLPNQQVDWAEINAAWGQTCLLLATISEKLNFTFRNYRLLPLGSYSRIEKIEPPVSASSSVPAPKPTAYDLFSSGDLPLGRVFYHRRFDTGMVCFLECLRQLGEFVESRDSTLKLPYAIVKDRIGDAGIRLAFNRDEEWTRACKYTLTCAKFLLAHASNVGHGRG</sequence>
<dbReference type="InterPro" id="IPR040455">
    <property type="entry name" value="Atg6_BARA"/>
</dbReference>
<dbReference type="EMBL" id="ML119680">
    <property type="protein sequence ID" value="RPA81349.1"/>
    <property type="molecule type" value="Genomic_DNA"/>
</dbReference>
<dbReference type="FunFam" id="1.10.418.40:FF:000005">
    <property type="entry name" value="Autophagy protein Apg6, putative"/>
    <property type="match status" value="1"/>
</dbReference>
<feature type="compositionally biased region" description="Low complexity" evidence="3">
    <location>
        <begin position="29"/>
        <end position="39"/>
    </location>
</feature>
<dbReference type="GO" id="GO:0000045">
    <property type="term" value="P:autophagosome assembly"/>
    <property type="evidence" value="ECO:0007669"/>
    <property type="project" value="TreeGrafter"/>
</dbReference>
<dbReference type="Gene3D" id="1.10.418.40">
    <property type="entry name" value="Autophagy protein 6/Beclin 1"/>
    <property type="match status" value="1"/>
</dbReference>
<proteinExistence type="inferred from homology"/>
<organism evidence="6 7">
    <name type="scientific">Ascobolus immersus RN42</name>
    <dbReference type="NCBI Taxonomy" id="1160509"/>
    <lineage>
        <taxon>Eukaryota</taxon>
        <taxon>Fungi</taxon>
        <taxon>Dikarya</taxon>
        <taxon>Ascomycota</taxon>
        <taxon>Pezizomycotina</taxon>
        <taxon>Pezizomycetes</taxon>
        <taxon>Pezizales</taxon>
        <taxon>Ascobolaceae</taxon>
        <taxon>Ascobolus</taxon>
    </lineage>
</organism>
<evidence type="ECO:0000259" key="5">
    <source>
        <dbReference type="Pfam" id="PF17675"/>
    </source>
</evidence>
<keyword evidence="2" id="KW-0175">Coiled coil</keyword>
<dbReference type="GO" id="GO:0034271">
    <property type="term" value="C:phosphatidylinositol 3-kinase complex, class III, type I"/>
    <property type="evidence" value="ECO:0007669"/>
    <property type="project" value="TreeGrafter"/>
</dbReference>
<dbReference type="GO" id="GO:0043548">
    <property type="term" value="F:phosphatidylinositol 3-kinase binding"/>
    <property type="evidence" value="ECO:0007669"/>
    <property type="project" value="TreeGrafter"/>
</dbReference>
<protein>
    <submittedName>
        <fullName evidence="6">APG6-domain-containing protein</fullName>
    </submittedName>
</protein>
<dbReference type="Pfam" id="PF17675">
    <property type="entry name" value="APG6_N"/>
    <property type="match status" value="1"/>
</dbReference>
<keyword evidence="7" id="KW-1185">Reference proteome</keyword>
<dbReference type="Pfam" id="PF04111">
    <property type="entry name" value="APG6"/>
    <property type="match status" value="1"/>
</dbReference>
<dbReference type="GO" id="GO:0034272">
    <property type="term" value="C:phosphatidylinositol 3-kinase complex, class III, type II"/>
    <property type="evidence" value="ECO:0007669"/>
    <property type="project" value="TreeGrafter"/>
</dbReference>
<feature type="region of interest" description="Disordered" evidence="3">
    <location>
        <begin position="28"/>
        <end position="113"/>
    </location>
</feature>
<accession>A0A3N4I5K2</accession>
<dbReference type="GO" id="GO:0045324">
    <property type="term" value="P:late endosome to vacuole transport"/>
    <property type="evidence" value="ECO:0007669"/>
    <property type="project" value="TreeGrafter"/>
</dbReference>
<evidence type="ECO:0000259" key="4">
    <source>
        <dbReference type="Pfam" id="PF04111"/>
    </source>
</evidence>
<dbReference type="InterPro" id="IPR007243">
    <property type="entry name" value="Atg6/Beclin"/>
</dbReference>
<dbReference type="STRING" id="1160509.A0A3N4I5K2"/>
<dbReference type="GO" id="GO:0000407">
    <property type="term" value="C:phagophore assembly site"/>
    <property type="evidence" value="ECO:0007669"/>
    <property type="project" value="TreeGrafter"/>
</dbReference>
<evidence type="ECO:0000256" key="3">
    <source>
        <dbReference type="SAM" id="MobiDB-lite"/>
    </source>
</evidence>
<feature type="domain" description="Atg6 BARA" evidence="4">
    <location>
        <begin position="325"/>
        <end position="511"/>
    </location>
</feature>
<dbReference type="Proteomes" id="UP000275078">
    <property type="component" value="Unassembled WGS sequence"/>
</dbReference>
<feature type="domain" description="Atg6/beclin coiled-coil" evidence="5">
    <location>
        <begin position="194"/>
        <end position="322"/>
    </location>
</feature>
<dbReference type="GO" id="GO:0030674">
    <property type="term" value="F:protein-macromolecule adaptor activity"/>
    <property type="evidence" value="ECO:0007669"/>
    <property type="project" value="TreeGrafter"/>
</dbReference>
<feature type="region of interest" description="Disordered" evidence="3">
    <location>
        <begin position="132"/>
        <end position="173"/>
    </location>
</feature>
<dbReference type="PANTHER" id="PTHR12768:SF4">
    <property type="entry name" value="BECLIN-1"/>
    <property type="match status" value="1"/>
</dbReference>
<name>A0A3N4I5K2_ASCIM</name>
<dbReference type="InterPro" id="IPR038274">
    <property type="entry name" value="Atg6/Beclin_C_sf"/>
</dbReference>
<feature type="coiled-coil region" evidence="2">
    <location>
        <begin position="238"/>
        <end position="314"/>
    </location>
</feature>
<feature type="compositionally biased region" description="Polar residues" evidence="3">
    <location>
        <begin position="156"/>
        <end position="173"/>
    </location>
</feature>
<evidence type="ECO:0000256" key="1">
    <source>
        <dbReference type="ARBA" id="ARBA00005965"/>
    </source>
</evidence>
<dbReference type="OrthoDB" id="20368at2759"/>
<feature type="compositionally biased region" description="Polar residues" evidence="3">
    <location>
        <begin position="64"/>
        <end position="73"/>
    </location>
</feature>
<evidence type="ECO:0000313" key="7">
    <source>
        <dbReference type="Proteomes" id="UP000275078"/>
    </source>
</evidence>
<dbReference type="Gene3D" id="6.10.250.3110">
    <property type="match status" value="1"/>
</dbReference>
<reference evidence="6 7" key="1">
    <citation type="journal article" date="2018" name="Nat. Ecol. Evol.">
        <title>Pezizomycetes genomes reveal the molecular basis of ectomycorrhizal truffle lifestyle.</title>
        <authorList>
            <person name="Murat C."/>
            <person name="Payen T."/>
            <person name="Noel B."/>
            <person name="Kuo A."/>
            <person name="Morin E."/>
            <person name="Chen J."/>
            <person name="Kohler A."/>
            <person name="Krizsan K."/>
            <person name="Balestrini R."/>
            <person name="Da Silva C."/>
            <person name="Montanini B."/>
            <person name="Hainaut M."/>
            <person name="Levati E."/>
            <person name="Barry K.W."/>
            <person name="Belfiori B."/>
            <person name="Cichocki N."/>
            <person name="Clum A."/>
            <person name="Dockter R.B."/>
            <person name="Fauchery L."/>
            <person name="Guy J."/>
            <person name="Iotti M."/>
            <person name="Le Tacon F."/>
            <person name="Lindquist E.A."/>
            <person name="Lipzen A."/>
            <person name="Malagnac F."/>
            <person name="Mello A."/>
            <person name="Molinier V."/>
            <person name="Miyauchi S."/>
            <person name="Poulain J."/>
            <person name="Riccioni C."/>
            <person name="Rubini A."/>
            <person name="Sitrit Y."/>
            <person name="Splivallo R."/>
            <person name="Traeger S."/>
            <person name="Wang M."/>
            <person name="Zifcakova L."/>
            <person name="Wipf D."/>
            <person name="Zambonelli A."/>
            <person name="Paolocci F."/>
            <person name="Nowrousian M."/>
            <person name="Ottonello S."/>
            <person name="Baldrian P."/>
            <person name="Spatafora J.W."/>
            <person name="Henrissat B."/>
            <person name="Nagy L.G."/>
            <person name="Aury J.M."/>
            <person name="Wincker P."/>
            <person name="Grigoriev I.V."/>
            <person name="Bonfante P."/>
            <person name="Martin F.M."/>
        </authorList>
    </citation>
    <scope>NUCLEOTIDE SEQUENCE [LARGE SCALE GENOMIC DNA]</scope>
    <source>
        <strain evidence="6 7">RN42</strain>
    </source>
</reference>
<evidence type="ECO:0000313" key="6">
    <source>
        <dbReference type="EMBL" id="RPA81349.1"/>
    </source>
</evidence>
<dbReference type="GO" id="GO:0000423">
    <property type="term" value="P:mitophagy"/>
    <property type="evidence" value="ECO:0007669"/>
    <property type="project" value="TreeGrafter"/>
</dbReference>
<dbReference type="PANTHER" id="PTHR12768">
    <property type="entry name" value="BECLIN 1"/>
    <property type="match status" value="1"/>
</dbReference>
<dbReference type="AlphaFoldDB" id="A0A3N4I5K2"/>
<dbReference type="GO" id="GO:0006995">
    <property type="term" value="P:cellular response to nitrogen starvation"/>
    <property type="evidence" value="ECO:0007669"/>
    <property type="project" value="TreeGrafter"/>
</dbReference>
<feature type="compositionally biased region" description="Polar residues" evidence="3">
    <location>
        <begin position="132"/>
        <end position="145"/>
    </location>
</feature>
<comment type="similarity">
    <text evidence="1">Belongs to the beclin family.</text>
</comment>
<gene>
    <name evidence="6" type="ORF">BJ508DRAFT_209294</name>
</gene>
<dbReference type="InterPro" id="IPR041691">
    <property type="entry name" value="Atg6/beclin_CC"/>
</dbReference>
<feature type="compositionally biased region" description="Pro residues" evidence="3">
    <location>
        <begin position="45"/>
        <end position="55"/>
    </location>
</feature>
<evidence type="ECO:0000256" key="2">
    <source>
        <dbReference type="SAM" id="Coils"/>
    </source>
</evidence>